<protein>
    <submittedName>
        <fullName evidence="1">Uncharacterized protein</fullName>
    </submittedName>
</protein>
<dbReference type="AlphaFoldDB" id="W0DRY9"/>
<evidence type="ECO:0000313" key="1">
    <source>
        <dbReference type="EMBL" id="AHE99733.1"/>
    </source>
</evidence>
<accession>W0DRY9</accession>
<evidence type="ECO:0000313" key="2">
    <source>
        <dbReference type="Proteomes" id="UP000005289"/>
    </source>
</evidence>
<organism evidence="1 2">
    <name type="scientific">Thioalkalivibrio paradoxus ARh 1</name>
    <dbReference type="NCBI Taxonomy" id="713585"/>
    <lineage>
        <taxon>Bacteria</taxon>
        <taxon>Pseudomonadati</taxon>
        <taxon>Pseudomonadota</taxon>
        <taxon>Gammaproteobacteria</taxon>
        <taxon>Chromatiales</taxon>
        <taxon>Ectothiorhodospiraceae</taxon>
        <taxon>Thioalkalivibrio</taxon>
    </lineage>
</organism>
<gene>
    <name evidence="1" type="ORF">THITH_17140</name>
</gene>
<dbReference type="EMBL" id="CP007029">
    <property type="protein sequence ID" value="AHE99733.1"/>
    <property type="molecule type" value="Genomic_DNA"/>
</dbReference>
<dbReference type="STRING" id="713585.THITH_17140"/>
<dbReference type="HOGENOM" id="CLU_2345786_0_0_6"/>
<name>W0DRY9_9GAMM</name>
<dbReference type="KEGG" id="tti:THITH_17140"/>
<keyword evidence="2" id="KW-1185">Reference proteome</keyword>
<proteinExistence type="predicted"/>
<sequence length="97" mass="10980">MEPRPIRHLEPLNVEVTFSEQDPEWVEIDLSGVEMFMGYHRPRLERVAQGQYRGEAVLPACTGEQMTWAATVLPEGAADRAEARFHFVTRRTPVGGT</sequence>
<dbReference type="Proteomes" id="UP000005289">
    <property type="component" value="Chromosome"/>
</dbReference>
<reference evidence="1 2" key="1">
    <citation type="submission" date="2013-12" db="EMBL/GenBank/DDBJ databases">
        <authorList>
            <consortium name="DOE Joint Genome Institute"/>
            <person name="Muyzer G."/>
            <person name="Huntemann M."/>
            <person name="Han J."/>
            <person name="Chen A."/>
            <person name="Kyrpides N."/>
            <person name="Mavromatis K."/>
            <person name="Markowitz V."/>
            <person name="Palaniappan K."/>
            <person name="Ivanova N."/>
            <person name="Schaumberg A."/>
            <person name="Pati A."/>
            <person name="Liolios K."/>
            <person name="Nordberg H.P."/>
            <person name="Cantor M.N."/>
            <person name="Hua S.X."/>
            <person name="Woyke T."/>
        </authorList>
    </citation>
    <scope>NUCLEOTIDE SEQUENCE [LARGE SCALE GENOMIC DNA]</scope>
    <source>
        <strain evidence="1 2">ARh 1</strain>
    </source>
</reference>